<feature type="transmembrane region" description="Helical" evidence="1">
    <location>
        <begin position="29"/>
        <end position="50"/>
    </location>
</feature>
<feature type="transmembrane region" description="Helical" evidence="1">
    <location>
        <begin position="150"/>
        <end position="170"/>
    </location>
</feature>
<evidence type="ECO:0000313" key="2">
    <source>
        <dbReference type="EMBL" id="GMS94057.1"/>
    </source>
</evidence>
<dbReference type="PANTHER" id="PTHR45830:SF15">
    <property type="entry name" value="SERPENTINE RECEPTOR, CLASS I"/>
    <property type="match status" value="1"/>
</dbReference>
<keyword evidence="3" id="KW-1185">Reference proteome</keyword>
<feature type="transmembrane region" description="Helical" evidence="1">
    <location>
        <begin position="108"/>
        <end position="129"/>
    </location>
</feature>
<feature type="transmembrane region" description="Helical" evidence="1">
    <location>
        <begin position="212"/>
        <end position="230"/>
    </location>
</feature>
<dbReference type="PANTHER" id="PTHR45830">
    <property type="entry name" value="SERPENTINE RECEPTOR, CLASS I"/>
    <property type="match status" value="1"/>
</dbReference>
<gene>
    <name evidence="2" type="ORF">PENTCL1PPCAC_16232</name>
</gene>
<keyword evidence="1" id="KW-1133">Transmembrane helix</keyword>
<protein>
    <recommendedName>
        <fullName evidence="4">G protein-coupled receptor</fullName>
    </recommendedName>
</protein>
<dbReference type="Pfam" id="PF10318">
    <property type="entry name" value="7TM_GPCR_Srh"/>
    <property type="match status" value="1"/>
</dbReference>
<proteinExistence type="predicted"/>
<dbReference type="Proteomes" id="UP001432027">
    <property type="component" value="Unassembled WGS sequence"/>
</dbReference>
<dbReference type="InterPro" id="IPR019422">
    <property type="entry name" value="7TM_GPCR_serpentine_rcpt_Srh"/>
</dbReference>
<dbReference type="EMBL" id="BTSX01000004">
    <property type="protein sequence ID" value="GMS94057.1"/>
    <property type="molecule type" value="Genomic_DNA"/>
</dbReference>
<reference evidence="2" key="1">
    <citation type="submission" date="2023-10" db="EMBL/GenBank/DDBJ databases">
        <title>Genome assembly of Pristionchus species.</title>
        <authorList>
            <person name="Yoshida K."/>
            <person name="Sommer R.J."/>
        </authorList>
    </citation>
    <scope>NUCLEOTIDE SEQUENCE</scope>
    <source>
        <strain evidence="2">RS0144</strain>
    </source>
</reference>
<evidence type="ECO:0008006" key="4">
    <source>
        <dbReference type="Google" id="ProtNLM"/>
    </source>
</evidence>
<evidence type="ECO:0000256" key="1">
    <source>
        <dbReference type="SAM" id="Phobius"/>
    </source>
</evidence>
<feature type="non-terminal residue" evidence="2">
    <location>
        <position position="1"/>
    </location>
</feature>
<keyword evidence="1" id="KW-0472">Membrane</keyword>
<comment type="caution">
    <text evidence="2">The sequence shown here is derived from an EMBL/GenBank/DDBJ whole genome shotgun (WGS) entry which is preliminary data.</text>
</comment>
<dbReference type="AlphaFoldDB" id="A0AAV5TIE0"/>
<name>A0AAV5TIE0_9BILA</name>
<organism evidence="2 3">
    <name type="scientific">Pristionchus entomophagus</name>
    <dbReference type="NCBI Taxonomy" id="358040"/>
    <lineage>
        <taxon>Eukaryota</taxon>
        <taxon>Metazoa</taxon>
        <taxon>Ecdysozoa</taxon>
        <taxon>Nematoda</taxon>
        <taxon>Chromadorea</taxon>
        <taxon>Rhabditida</taxon>
        <taxon>Rhabditina</taxon>
        <taxon>Diplogasteromorpha</taxon>
        <taxon>Diplogasteroidea</taxon>
        <taxon>Neodiplogasteridae</taxon>
        <taxon>Pristionchus</taxon>
    </lineage>
</organism>
<feature type="transmembrane region" description="Helical" evidence="1">
    <location>
        <begin position="71"/>
        <end position="88"/>
    </location>
</feature>
<feature type="non-terminal residue" evidence="2">
    <location>
        <position position="263"/>
    </location>
</feature>
<keyword evidence="1" id="KW-0812">Transmembrane</keyword>
<evidence type="ECO:0000313" key="3">
    <source>
        <dbReference type="Proteomes" id="UP001432027"/>
    </source>
</evidence>
<sequence length="263" mass="30197">LMSDISTDSILRYGFNLDRSCFVDIGTNAQLILAIVNTFVFHPFPLHILLRRSPTMSTSIRRGYILSQLAFITYEFIFFFLAQIYVIIPYPGLYSEGLLCRMNLPKGVILGFISFSIVVVQPPFAFLIVRMHQTFMDNDSPFKLSRRVQIGMASVQITLMSLNVVGFTVFGTDPENIDNLLKEPELTMLAARGHLLLLGSPGDPQLFRFELFLFYVTLVLNFSVLLFCILHTMHTLRKRSLTAKSVHTQQMTQRMFEVFFWQV</sequence>
<accession>A0AAV5TIE0</accession>